<organism evidence="4 5">
    <name type="scientific">Neobacillus massiliamazoniensis</name>
    <dbReference type="NCBI Taxonomy" id="1499688"/>
    <lineage>
        <taxon>Bacteria</taxon>
        <taxon>Bacillati</taxon>
        <taxon>Bacillota</taxon>
        <taxon>Bacilli</taxon>
        <taxon>Bacillales</taxon>
        <taxon>Bacillaceae</taxon>
        <taxon>Neobacillus</taxon>
    </lineage>
</organism>
<dbReference type="EMBL" id="CVRB01000002">
    <property type="protein sequence ID" value="CRK82365.1"/>
    <property type="molecule type" value="Genomic_DNA"/>
</dbReference>
<dbReference type="PANTHER" id="PTHR37810">
    <property type="entry name" value="IMMUNITY PROTEIN SDPI"/>
    <property type="match status" value="1"/>
</dbReference>
<dbReference type="PANTHER" id="PTHR37810:SF9">
    <property type="entry name" value="MEMBRANE PROTEIN"/>
    <property type="match status" value="1"/>
</dbReference>
<keyword evidence="1" id="KW-0472">Membrane</keyword>
<evidence type="ECO:0000259" key="3">
    <source>
        <dbReference type="Pfam" id="PF19124"/>
    </source>
</evidence>
<feature type="transmembrane region" description="Helical" evidence="1">
    <location>
        <begin position="266"/>
        <end position="287"/>
    </location>
</feature>
<dbReference type="RefSeq" id="WP_090634259.1">
    <property type="nucleotide sequence ID" value="NZ_CVRB01000002.1"/>
</dbReference>
<feature type="transmembrane region" description="Helical" evidence="1">
    <location>
        <begin position="136"/>
        <end position="157"/>
    </location>
</feature>
<dbReference type="Pfam" id="PF19124">
    <property type="entry name" value="DUF5808"/>
    <property type="match status" value="1"/>
</dbReference>
<feature type="domain" description="DUF1648" evidence="2">
    <location>
        <begin position="152"/>
        <end position="184"/>
    </location>
</feature>
<feature type="transmembrane region" description="Helical" evidence="1">
    <location>
        <begin position="233"/>
        <end position="254"/>
    </location>
</feature>
<feature type="transmembrane region" description="Helical" evidence="1">
    <location>
        <begin position="81"/>
        <end position="102"/>
    </location>
</feature>
<dbReference type="Pfam" id="PF07853">
    <property type="entry name" value="DUF1648"/>
    <property type="match status" value="1"/>
</dbReference>
<feature type="transmembrane region" description="Helical" evidence="1">
    <location>
        <begin position="6"/>
        <end position="24"/>
    </location>
</feature>
<evidence type="ECO:0000256" key="1">
    <source>
        <dbReference type="SAM" id="Phobius"/>
    </source>
</evidence>
<dbReference type="InterPro" id="IPR012867">
    <property type="entry name" value="DUF1648"/>
</dbReference>
<keyword evidence="1" id="KW-0812">Transmembrane</keyword>
<reference evidence="5" key="1">
    <citation type="submission" date="2015-05" db="EMBL/GenBank/DDBJ databases">
        <authorList>
            <person name="Urmite Genomes"/>
        </authorList>
    </citation>
    <scope>NUCLEOTIDE SEQUENCE [LARGE SCALE GENOMIC DNA]</scope>
    <source>
        <strain evidence="5">LF1</strain>
    </source>
</reference>
<feature type="transmembrane region" description="Helical" evidence="1">
    <location>
        <begin position="189"/>
        <end position="207"/>
    </location>
</feature>
<name>A0A0U1NWH8_9BACI</name>
<dbReference type="InterPro" id="IPR043831">
    <property type="entry name" value="DUF5808"/>
</dbReference>
<accession>A0A0U1NWH8</accession>
<evidence type="ECO:0000313" key="5">
    <source>
        <dbReference type="Proteomes" id="UP000199087"/>
    </source>
</evidence>
<gene>
    <name evidence="4" type="ORF">BN000_02289</name>
</gene>
<feature type="transmembrane region" description="Helical" evidence="1">
    <location>
        <begin position="50"/>
        <end position="69"/>
    </location>
</feature>
<protein>
    <recommendedName>
        <fullName evidence="6">DUF1648 domain-containing protein</fullName>
    </recommendedName>
</protein>
<feature type="domain" description="DUF5808" evidence="3">
    <location>
        <begin position="322"/>
        <end position="346"/>
    </location>
</feature>
<keyword evidence="1" id="KW-1133">Transmembrane helix</keyword>
<dbReference type="OrthoDB" id="157646at2"/>
<dbReference type="AlphaFoldDB" id="A0A0U1NWH8"/>
<dbReference type="STRING" id="1499688.BN000_02289"/>
<proteinExistence type="predicted"/>
<dbReference type="GO" id="GO:0009636">
    <property type="term" value="P:response to toxic substance"/>
    <property type="evidence" value="ECO:0007669"/>
    <property type="project" value="TreeGrafter"/>
</dbReference>
<sequence>MEQTMFLIIFIFLVAIETAIPFLVKRTVVFGVSIPDRNVRDEKLVFYKKIYSLLVFVFSVIIIGSYLLWTANSRLSEERHAIISLVIQFCLIFLSTALYFYFHAKTLQRKRSQKWGENLKEVKITDLAVRSQDEMLPWYVFLIPMVVTMGFIGYTFLNYNSMPARIPMHWGPDGKPNSFTEKNPFSVNALLYILLTIQVMFLGMNVATKRSGIKLSATRINASRIRQLSLRKYSSWFLFMISVLITLLFSFLQLTTIHAGLMNNVVIWLVPVIFTLIVLIGSIVFAVKVGNAGEKFDLDPVMGITDTDEDQYWMGGMFYFNKNDPSIFVEKRFGIGWTINFAHPIGLLILLVPIVVILLIAFFS</sequence>
<feature type="transmembrane region" description="Helical" evidence="1">
    <location>
        <begin position="341"/>
        <end position="363"/>
    </location>
</feature>
<dbReference type="Proteomes" id="UP000199087">
    <property type="component" value="Unassembled WGS sequence"/>
</dbReference>
<evidence type="ECO:0008006" key="6">
    <source>
        <dbReference type="Google" id="ProtNLM"/>
    </source>
</evidence>
<evidence type="ECO:0000313" key="4">
    <source>
        <dbReference type="EMBL" id="CRK82365.1"/>
    </source>
</evidence>
<evidence type="ECO:0000259" key="2">
    <source>
        <dbReference type="Pfam" id="PF07853"/>
    </source>
</evidence>
<keyword evidence="5" id="KW-1185">Reference proteome</keyword>